<dbReference type="AlphaFoldDB" id="A0A067S6L8"/>
<organism evidence="1 2">
    <name type="scientific">Galerina marginata (strain CBS 339.88)</name>
    <dbReference type="NCBI Taxonomy" id="685588"/>
    <lineage>
        <taxon>Eukaryota</taxon>
        <taxon>Fungi</taxon>
        <taxon>Dikarya</taxon>
        <taxon>Basidiomycota</taxon>
        <taxon>Agaricomycotina</taxon>
        <taxon>Agaricomycetes</taxon>
        <taxon>Agaricomycetidae</taxon>
        <taxon>Agaricales</taxon>
        <taxon>Agaricineae</taxon>
        <taxon>Strophariaceae</taxon>
        <taxon>Galerina</taxon>
    </lineage>
</organism>
<accession>A0A067S6L8</accession>
<proteinExistence type="predicted"/>
<dbReference type="Proteomes" id="UP000027222">
    <property type="component" value="Unassembled WGS sequence"/>
</dbReference>
<keyword evidence="2" id="KW-1185">Reference proteome</keyword>
<protein>
    <submittedName>
        <fullName evidence="1">Uncharacterized protein</fullName>
    </submittedName>
</protein>
<evidence type="ECO:0000313" key="1">
    <source>
        <dbReference type="EMBL" id="KDR66485.1"/>
    </source>
</evidence>
<reference evidence="2" key="1">
    <citation type="journal article" date="2014" name="Proc. Natl. Acad. Sci. U.S.A.">
        <title>Extensive sampling of basidiomycete genomes demonstrates inadequacy of the white-rot/brown-rot paradigm for wood decay fungi.</title>
        <authorList>
            <person name="Riley R."/>
            <person name="Salamov A.A."/>
            <person name="Brown D.W."/>
            <person name="Nagy L.G."/>
            <person name="Floudas D."/>
            <person name="Held B.W."/>
            <person name="Levasseur A."/>
            <person name="Lombard V."/>
            <person name="Morin E."/>
            <person name="Otillar R."/>
            <person name="Lindquist E.A."/>
            <person name="Sun H."/>
            <person name="LaButti K.M."/>
            <person name="Schmutz J."/>
            <person name="Jabbour D."/>
            <person name="Luo H."/>
            <person name="Baker S.E."/>
            <person name="Pisabarro A.G."/>
            <person name="Walton J.D."/>
            <person name="Blanchette R.A."/>
            <person name="Henrissat B."/>
            <person name="Martin F."/>
            <person name="Cullen D."/>
            <person name="Hibbett D.S."/>
            <person name="Grigoriev I.V."/>
        </authorList>
    </citation>
    <scope>NUCLEOTIDE SEQUENCE [LARGE SCALE GENOMIC DNA]</scope>
    <source>
        <strain evidence="2">CBS 339.88</strain>
    </source>
</reference>
<dbReference type="HOGENOM" id="CLU_1855412_0_0_1"/>
<dbReference type="STRING" id="685588.A0A067S6L8"/>
<gene>
    <name evidence="1" type="ORF">GALMADRAFT_1155045</name>
</gene>
<evidence type="ECO:0000313" key="2">
    <source>
        <dbReference type="Proteomes" id="UP000027222"/>
    </source>
</evidence>
<sequence>MFTPTGLLSSHTFKISSLKMLKNQKNDRASNTYLTAFVCLPENRAAPIVSHPNPLAIPSVLIISDKTNPLKVRSKQTVIDGIGLSFLKLLQKEYGNKYREGCAADEARQAMEKVSPHLAKHDPKEAIAAGKKQFEAYL</sequence>
<dbReference type="OrthoDB" id="3236755at2759"/>
<dbReference type="EMBL" id="KL142423">
    <property type="protein sequence ID" value="KDR66485.1"/>
    <property type="molecule type" value="Genomic_DNA"/>
</dbReference>
<name>A0A067S6L8_GALM3</name>